<reference evidence="1" key="1">
    <citation type="submission" date="2018-04" db="EMBL/GenBank/DDBJ databases">
        <title>WGS assembly of Panicum hallii.</title>
        <authorList>
            <person name="Lovell J."/>
            <person name="Jenkins J."/>
            <person name="Lowry D."/>
            <person name="Mamidi S."/>
            <person name="Sreedasyam A."/>
            <person name="Weng X."/>
            <person name="Barry K."/>
            <person name="Bonette J."/>
            <person name="Campitelli B."/>
            <person name="Daum C."/>
            <person name="Gordon S."/>
            <person name="Gould B."/>
            <person name="Lipzen A."/>
            <person name="Macqueen A."/>
            <person name="Palacio-Mejia J."/>
            <person name="Plott C."/>
            <person name="Shakirov E."/>
            <person name="Shu S."/>
            <person name="Yoshinaga Y."/>
            <person name="Zane M."/>
            <person name="Rokhsar D."/>
            <person name="Grimwood J."/>
            <person name="Schmutz J."/>
            <person name="Juenger T."/>
        </authorList>
    </citation>
    <scope>NUCLEOTIDE SEQUENCE [LARGE SCALE GENOMIC DNA]</scope>
    <source>
        <strain evidence="1">FIL2</strain>
    </source>
</reference>
<dbReference type="AlphaFoldDB" id="A0A2S3HT46"/>
<protein>
    <submittedName>
        <fullName evidence="1">Uncharacterized protein</fullName>
    </submittedName>
</protein>
<gene>
    <name evidence="1" type="ORF">PAHAL_5G210100</name>
</gene>
<accession>A0A2S3HT46</accession>
<organism evidence="1">
    <name type="scientific">Panicum hallii</name>
    <dbReference type="NCBI Taxonomy" id="206008"/>
    <lineage>
        <taxon>Eukaryota</taxon>
        <taxon>Viridiplantae</taxon>
        <taxon>Streptophyta</taxon>
        <taxon>Embryophyta</taxon>
        <taxon>Tracheophyta</taxon>
        <taxon>Spermatophyta</taxon>
        <taxon>Magnoliopsida</taxon>
        <taxon>Liliopsida</taxon>
        <taxon>Poales</taxon>
        <taxon>Poaceae</taxon>
        <taxon>PACMAD clade</taxon>
        <taxon>Panicoideae</taxon>
        <taxon>Panicodae</taxon>
        <taxon>Paniceae</taxon>
        <taxon>Panicinae</taxon>
        <taxon>Panicum</taxon>
        <taxon>Panicum sect. Panicum</taxon>
    </lineage>
</organism>
<evidence type="ECO:0000313" key="1">
    <source>
        <dbReference type="EMBL" id="PAN29266.2"/>
    </source>
</evidence>
<dbReference type="EMBL" id="CM008050">
    <property type="protein sequence ID" value="PAN29266.2"/>
    <property type="molecule type" value="Genomic_DNA"/>
</dbReference>
<sequence length="63" mass="7414">MKLHHVGSFLLTRKKYSVIMSAAQIVDLQQGRLPIPYSHCYPRFLVHFKRNRHCSVCQNMQSI</sequence>
<name>A0A2S3HT46_9POAL</name>
<proteinExistence type="predicted"/>
<dbReference type="Gramene" id="PAN29266">
    <property type="protein sequence ID" value="PAN29266"/>
    <property type="gene ID" value="PAHAL_5G210100"/>
</dbReference>
<dbReference type="Proteomes" id="UP000243499">
    <property type="component" value="Chromosome 5"/>
</dbReference>